<evidence type="ECO:0000313" key="4">
    <source>
        <dbReference type="Proteomes" id="UP001157961"/>
    </source>
</evidence>
<comment type="caution">
    <text evidence="3">The sequence shown here is derived from an EMBL/GenBank/DDBJ whole genome shotgun (WGS) entry which is preliminary data.</text>
</comment>
<dbReference type="InterPro" id="IPR036844">
    <property type="entry name" value="Hint_dom_sf"/>
</dbReference>
<evidence type="ECO:0000259" key="2">
    <source>
        <dbReference type="Pfam" id="PF13403"/>
    </source>
</evidence>
<dbReference type="EMBL" id="FXTY01000001">
    <property type="protein sequence ID" value="SMP07227.1"/>
    <property type="molecule type" value="Genomic_DNA"/>
</dbReference>
<dbReference type="Gene3D" id="2.170.16.10">
    <property type="entry name" value="Hedgehog/Intein (Hint) domain"/>
    <property type="match status" value="1"/>
</dbReference>
<evidence type="ECO:0000313" key="3">
    <source>
        <dbReference type="EMBL" id="SMP07227.1"/>
    </source>
</evidence>
<proteinExistence type="predicted"/>
<feature type="region of interest" description="Disordered" evidence="1">
    <location>
        <begin position="68"/>
        <end position="98"/>
    </location>
</feature>
<name>A0ABY1NEP1_9RHOB</name>
<dbReference type="Pfam" id="PF13403">
    <property type="entry name" value="Hint_2"/>
    <property type="match status" value="1"/>
</dbReference>
<gene>
    <name evidence="3" type="ORF">SAMN06265373_101736</name>
</gene>
<sequence>MPTASELPIDTSASATQMADAIFGSGVEVLGASYTGHSMSSGIYSDGDTVAPDATPSDSGVILSTGYAKDFTNSEGDPNANSDTTGQMGTAGDDDLSSIAGDETYDAAVFEASFIPDGDTLTMQIVFSSEEYLEYVDEGFNDAIGIWINGEKATLSLGDGDITVDNINDGDNSNLYIDNPADGEAVNSEMDGLTVTLTVKAPVNPGEVNTIKIGIADTGDDNYDSNLLIAGDSVQCALLAHDDEYEIGADATKTVDVLANDSASDGVTMSITKINGQEVSAGDSVTLPSGEVVTLNDDGTLSIQTDSDLGSEAFTYEVEDSDGNTDTGFVKVTTTTAPCFVAGTEIVTQTGLKKVEDLMPGDMVLTRDNGFQSLNWIGTTTRHATGSDAPIRLEKDALGNHGAVEFSPNHRILIKSSQAAMLFGESEVLVKAKDLVNGKTITVREHHGPVTYVHILFDRHEIVRANGLDSESYHPGQETLDSFDAETRDEILRLMPTSDALMGYGFGPSARVSLRKYEAAALLAAA</sequence>
<accession>A0ABY1NEP1</accession>
<feature type="compositionally biased region" description="Polar residues" evidence="1">
    <location>
        <begin position="71"/>
        <end position="88"/>
    </location>
</feature>
<dbReference type="NCBIfam" id="NF038133">
    <property type="entry name" value="choice_anch_L"/>
    <property type="match status" value="1"/>
</dbReference>
<organism evidence="3 4">
    <name type="scientific">Shimia sagamensis</name>
    <dbReference type="NCBI Taxonomy" id="1566352"/>
    <lineage>
        <taxon>Bacteria</taxon>
        <taxon>Pseudomonadati</taxon>
        <taxon>Pseudomonadota</taxon>
        <taxon>Alphaproteobacteria</taxon>
        <taxon>Rhodobacterales</taxon>
        <taxon>Roseobacteraceae</taxon>
    </lineage>
</organism>
<dbReference type="Pfam" id="PF17963">
    <property type="entry name" value="Big_9"/>
    <property type="match status" value="1"/>
</dbReference>
<dbReference type="InterPro" id="IPR049804">
    <property type="entry name" value="Choice_anch_L"/>
</dbReference>
<feature type="domain" description="Hedgehog/Intein (Hint)" evidence="2">
    <location>
        <begin position="338"/>
        <end position="477"/>
    </location>
</feature>
<dbReference type="InterPro" id="IPR028992">
    <property type="entry name" value="Hedgehog/Intein_dom"/>
</dbReference>
<reference evidence="3 4" key="1">
    <citation type="submission" date="2017-05" db="EMBL/GenBank/DDBJ databases">
        <authorList>
            <person name="Varghese N."/>
            <person name="Submissions S."/>
        </authorList>
    </citation>
    <scope>NUCLEOTIDE SEQUENCE [LARGE SCALE GENOMIC DNA]</scope>
    <source>
        <strain evidence="3 4">DSM 29734</strain>
    </source>
</reference>
<dbReference type="RefSeq" id="WP_283424578.1">
    <property type="nucleotide sequence ID" value="NZ_FXTY01000001.1"/>
</dbReference>
<dbReference type="SUPFAM" id="SSF51294">
    <property type="entry name" value="Hedgehog/intein (Hint) domain"/>
    <property type="match status" value="1"/>
</dbReference>
<dbReference type="Proteomes" id="UP001157961">
    <property type="component" value="Unassembled WGS sequence"/>
</dbReference>
<evidence type="ECO:0000256" key="1">
    <source>
        <dbReference type="SAM" id="MobiDB-lite"/>
    </source>
</evidence>
<protein>
    <submittedName>
        <fullName evidence="3">Hint domain-containing protein</fullName>
    </submittedName>
</protein>
<keyword evidence="4" id="KW-1185">Reference proteome</keyword>